<evidence type="ECO:0000256" key="6">
    <source>
        <dbReference type="ARBA" id="ARBA00022679"/>
    </source>
</evidence>
<dbReference type="Pfam" id="PF02518">
    <property type="entry name" value="HATPase_c"/>
    <property type="match status" value="1"/>
</dbReference>
<dbReference type="EMBL" id="JBHSED010000001">
    <property type="protein sequence ID" value="MFC4301838.1"/>
    <property type="molecule type" value="Genomic_DNA"/>
</dbReference>
<organism evidence="15 16">
    <name type="scientific">Cohnella boryungensis</name>
    <dbReference type="NCBI Taxonomy" id="768479"/>
    <lineage>
        <taxon>Bacteria</taxon>
        <taxon>Bacillati</taxon>
        <taxon>Bacillota</taxon>
        <taxon>Bacilli</taxon>
        <taxon>Bacillales</taxon>
        <taxon>Paenibacillaceae</taxon>
        <taxon>Cohnella</taxon>
    </lineage>
</organism>
<feature type="transmembrane region" description="Helical" evidence="12">
    <location>
        <begin position="21"/>
        <end position="43"/>
    </location>
</feature>
<dbReference type="SMART" id="SM00304">
    <property type="entry name" value="HAMP"/>
    <property type="match status" value="1"/>
</dbReference>
<keyword evidence="4" id="KW-1003">Cell membrane</keyword>
<evidence type="ECO:0000256" key="10">
    <source>
        <dbReference type="ARBA" id="ARBA00023012"/>
    </source>
</evidence>
<dbReference type="Pfam" id="PF06580">
    <property type="entry name" value="His_kinase"/>
    <property type="match status" value="1"/>
</dbReference>
<feature type="domain" description="HAMP" evidence="14">
    <location>
        <begin position="326"/>
        <end position="378"/>
    </location>
</feature>
<dbReference type="EC" id="2.7.13.3" evidence="3"/>
<comment type="subcellular location">
    <subcellularLocation>
        <location evidence="2">Cell membrane</location>
        <topology evidence="2">Multi-pass membrane protein</topology>
    </subcellularLocation>
</comment>
<evidence type="ECO:0000256" key="4">
    <source>
        <dbReference type="ARBA" id="ARBA00022475"/>
    </source>
</evidence>
<dbReference type="SUPFAM" id="SSF55874">
    <property type="entry name" value="ATPase domain of HSP90 chaperone/DNA topoisomerase II/histidine kinase"/>
    <property type="match status" value="1"/>
</dbReference>
<evidence type="ECO:0000259" key="14">
    <source>
        <dbReference type="PROSITE" id="PS50885"/>
    </source>
</evidence>
<dbReference type="PROSITE" id="PS50885">
    <property type="entry name" value="HAMP"/>
    <property type="match status" value="1"/>
</dbReference>
<keyword evidence="11 12" id="KW-0472">Membrane</keyword>
<evidence type="ECO:0000256" key="2">
    <source>
        <dbReference type="ARBA" id="ARBA00004651"/>
    </source>
</evidence>
<evidence type="ECO:0000313" key="16">
    <source>
        <dbReference type="Proteomes" id="UP001595755"/>
    </source>
</evidence>
<dbReference type="CDD" id="cd06225">
    <property type="entry name" value="HAMP"/>
    <property type="match status" value="1"/>
</dbReference>
<dbReference type="PANTHER" id="PTHR34220:SF7">
    <property type="entry name" value="SENSOR HISTIDINE KINASE YPDA"/>
    <property type="match status" value="1"/>
</dbReference>
<evidence type="ECO:0000256" key="9">
    <source>
        <dbReference type="ARBA" id="ARBA00022840"/>
    </source>
</evidence>
<comment type="caution">
    <text evidence="15">The sequence shown here is derived from an EMBL/GenBank/DDBJ whole genome shotgun (WGS) entry which is preliminary data.</text>
</comment>
<evidence type="ECO:0000256" key="11">
    <source>
        <dbReference type="ARBA" id="ARBA00023136"/>
    </source>
</evidence>
<keyword evidence="6 15" id="KW-0808">Transferase</keyword>
<dbReference type="Gene3D" id="1.10.8.500">
    <property type="entry name" value="HAMP domain in histidine kinase"/>
    <property type="match status" value="1"/>
</dbReference>
<dbReference type="GO" id="GO:0004673">
    <property type="term" value="F:protein histidine kinase activity"/>
    <property type="evidence" value="ECO:0007669"/>
    <property type="project" value="UniProtKB-EC"/>
</dbReference>
<gene>
    <name evidence="15" type="ORF">ACFO1S_00125</name>
</gene>
<keyword evidence="12" id="KW-0812">Transmembrane</keyword>
<keyword evidence="16" id="KW-1185">Reference proteome</keyword>
<keyword evidence="12" id="KW-1133">Transmembrane helix</keyword>
<dbReference type="InterPro" id="IPR003594">
    <property type="entry name" value="HATPase_dom"/>
</dbReference>
<dbReference type="SMART" id="SM00387">
    <property type="entry name" value="HATPase_c"/>
    <property type="match status" value="1"/>
</dbReference>
<feature type="transmembrane region" description="Helical" evidence="12">
    <location>
        <begin position="304"/>
        <end position="324"/>
    </location>
</feature>
<dbReference type="Gene3D" id="3.30.565.10">
    <property type="entry name" value="Histidine kinase-like ATPase, C-terminal domain"/>
    <property type="match status" value="1"/>
</dbReference>
<keyword evidence="8 15" id="KW-0418">Kinase</keyword>
<evidence type="ECO:0000256" key="3">
    <source>
        <dbReference type="ARBA" id="ARBA00012438"/>
    </source>
</evidence>
<dbReference type="InterPro" id="IPR036890">
    <property type="entry name" value="HATPase_C_sf"/>
</dbReference>
<dbReference type="PANTHER" id="PTHR34220">
    <property type="entry name" value="SENSOR HISTIDINE KINASE YPDA"/>
    <property type="match status" value="1"/>
</dbReference>
<evidence type="ECO:0000256" key="12">
    <source>
        <dbReference type="SAM" id="Phobius"/>
    </source>
</evidence>
<dbReference type="PROSITE" id="PS50109">
    <property type="entry name" value="HIS_KIN"/>
    <property type="match status" value="1"/>
</dbReference>
<dbReference type="RefSeq" id="WP_204604688.1">
    <property type="nucleotide sequence ID" value="NZ_JBHSED010000001.1"/>
</dbReference>
<feature type="domain" description="Histidine kinase" evidence="13">
    <location>
        <begin position="481"/>
        <end position="600"/>
    </location>
</feature>
<evidence type="ECO:0000256" key="1">
    <source>
        <dbReference type="ARBA" id="ARBA00000085"/>
    </source>
</evidence>
<evidence type="ECO:0000256" key="7">
    <source>
        <dbReference type="ARBA" id="ARBA00022741"/>
    </source>
</evidence>
<dbReference type="Pfam" id="PF00672">
    <property type="entry name" value="HAMP"/>
    <property type="match status" value="1"/>
</dbReference>
<accession>A0ABV8S4I0</accession>
<name>A0ABV8S4I0_9BACL</name>
<keyword evidence="7" id="KW-0547">Nucleotide-binding</keyword>
<evidence type="ECO:0000256" key="5">
    <source>
        <dbReference type="ARBA" id="ARBA00022553"/>
    </source>
</evidence>
<reference evidence="16" key="1">
    <citation type="journal article" date="2019" name="Int. J. Syst. Evol. Microbiol.">
        <title>The Global Catalogue of Microorganisms (GCM) 10K type strain sequencing project: providing services to taxonomists for standard genome sequencing and annotation.</title>
        <authorList>
            <consortium name="The Broad Institute Genomics Platform"/>
            <consortium name="The Broad Institute Genome Sequencing Center for Infectious Disease"/>
            <person name="Wu L."/>
            <person name="Ma J."/>
        </authorList>
    </citation>
    <scope>NUCLEOTIDE SEQUENCE [LARGE SCALE GENOMIC DNA]</scope>
    <source>
        <strain evidence="16">CGMCC 4.1641</strain>
    </source>
</reference>
<keyword evidence="9" id="KW-0067">ATP-binding</keyword>
<dbReference type="InterPro" id="IPR050640">
    <property type="entry name" value="Bact_2-comp_sensor_kinase"/>
</dbReference>
<dbReference type="SUPFAM" id="SSF158472">
    <property type="entry name" value="HAMP domain-like"/>
    <property type="match status" value="1"/>
</dbReference>
<evidence type="ECO:0000259" key="13">
    <source>
        <dbReference type="PROSITE" id="PS50109"/>
    </source>
</evidence>
<dbReference type="Proteomes" id="UP001595755">
    <property type="component" value="Unassembled WGS sequence"/>
</dbReference>
<dbReference type="Gene3D" id="3.30.450.20">
    <property type="entry name" value="PAS domain"/>
    <property type="match status" value="1"/>
</dbReference>
<dbReference type="InterPro" id="IPR010559">
    <property type="entry name" value="Sig_transdc_His_kin_internal"/>
</dbReference>
<comment type="catalytic activity">
    <reaction evidence="1">
        <text>ATP + protein L-histidine = ADP + protein N-phospho-L-histidine.</text>
        <dbReference type="EC" id="2.7.13.3"/>
    </reaction>
</comment>
<keyword evidence="10" id="KW-0902">Two-component regulatory system</keyword>
<protein>
    <recommendedName>
        <fullName evidence="3">histidine kinase</fullName>
        <ecNumber evidence="3">2.7.13.3</ecNumber>
    </recommendedName>
</protein>
<sequence>MTKLQPFGEWFRDRRIRTKIMLVYLPLLLIPFLVLGYVGNAVYSNVVVDKTAKSFADNSSLIINRMSGMMENVESSANMLSLNLNRAIAATPDKGDDFDLTRYTAITTQISLALLVFPDVESAVFIDTKGRAYGSNRFVEEHRPPEIREALYEAVDATNGITIWMPMQRRSYWVTDTQAPVLTAGKKIVEINSGSTLGILLLNLRESQFSAVLNTMNAEPSAQYRIADASGNVVSASRQEEVLRPIGDTDLLTWVTGHAKETDIRTIDGEQTLLTLESFQKLGWKLVSVTPLKALTTDLAQIKITLAIVAGLCLLFAAAGVAYLSKWIANPIVRLAKSMKGFQAGDLDVKLAVDSKDELGLFASGFNEMTRRIKLLLANVRFEQKKKQEYELALIQAQIKPHFLYNTLDVIYALSEMGRIKDVQRTTKALADFYRHTLNQGRELITIEQEIRIARDYLAIQHIRYSDVFTYTIEIDQNILDRPILKLTIQPLIENAIYHGLKLRKEKGHLRIRGSREPGAIVLTVEDNGVGIPPDKLRRLLRYSSEEPDGNMVPEERPASFGLRNVNERIRLSFGEPYGLKIDSNPEEGTVVTVTLPLERNGGTELDSIDDRGR</sequence>
<proteinExistence type="predicted"/>
<dbReference type="InterPro" id="IPR003660">
    <property type="entry name" value="HAMP_dom"/>
</dbReference>
<evidence type="ECO:0000313" key="15">
    <source>
        <dbReference type="EMBL" id="MFC4301838.1"/>
    </source>
</evidence>
<dbReference type="InterPro" id="IPR005467">
    <property type="entry name" value="His_kinase_dom"/>
</dbReference>
<evidence type="ECO:0000256" key="8">
    <source>
        <dbReference type="ARBA" id="ARBA00022777"/>
    </source>
</evidence>
<keyword evidence="5" id="KW-0597">Phosphoprotein</keyword>